<evidence type="ECO:0000313" key="3">
    <source>
        <dbReference type="Proteomes" id="UP001180650"/>
    </source>
</evidence>
<organism evidence="2 3">
    <name type="scientific">Microcystis wesenbergii NRERC-220</name>
    <dbReference type="NCBI Taxonomy" id="3068991"/>
    <lineage>
        <taxon>Bacteria</taxon>
        <taxon>Bacillati</taxon>
        <taxon>Cyanobacteriota</taxon>
        <taxon>Cyanophyceae</taxon>
        <taxon>Oscillatoriophycideae</taxon>
        <taxon>Chroococcales</taxon>
        <taxon>Microcystaceae</taxon>
        <taxon>Microcystis</taxon>
    </lineage>
</organism>
<gene>
    <name evidence="2" type="ORF">RAM70_12360</name>
</gene>
<dbReference type="NCBIfam" id="TIGR02595">
    <property type="entry name" value="PEP_CTERM"/>
    <property type="match status" value="1"/>
</dbReference>
<feature type="signal peptide" evidence="1">
    <location>
        <begin position="1"/>
        <end position="26"/>
    </location>
</feature>
<sequence length="562" mass="56801">MNKILANCISLGIGLGAIGVAFQAQAASFQGLGDLPGGIFGSAAYGVSADGSVVVGRSETANGTDLNSEAFRWTQATGMVGLGYLPAPPCLPGGEIPICPKQIKYSSASGVSADGSVVVGSGSLYSAGDTAFRWTQAGGMVVLEDLPGTRPGDVPSVKVSADGSVVVSGGYRWTQATGAVGLGSLLVGDYSKANGVSADGSVVVGKSGDEAFRWTQGTGMVGLGYLPGVNGFLGFSEANGVSADGSVVVGYSNGGNGFNGNLIEAFRWTQAGGMVGLGVLSGGIASYANGVSADGSVVVGYSRTGPFTGAEAFIWNSTQGMRSLQQVLTNDYGLDLTGWFLNEANAISADGLTVVGFGTNPDGLTEAWIARLDGKPVPPGTTPTNPLLPTPNPSNPDGFTFPGVPVGDNGFGTTNPIFFDPIVSVGYDYSVTGGPLFASVLIPNALPQGDSNFTLELPGFGNYSLVAGTTFNLLGVNPLGFSDFRISDIDPAEMLDPTNPTAFVTGLTFTAAGTVTVTQNPIIQNTGGVSVPEPSNLLGLGLLGFGAFLTGKLNKKQAKKDS</sequence>
<dbReference type="InterPro" id="IPR013424">
    <property type="entry name" value="Ice-binding_C"/>
</dbReference>
<protein>
    <submittedName>
        <fullName evidence="2">PEP-CTERM sorting domain-containing protein</fullName>
    </submittedName>
</protein>
<dbReference type="EMBL" id="JAVSJA010000001">
    <property type="protein sequence ID" value="MDT3675268.1"/>
    <property type="molecule type" value="Genomic_DNA"/>
</dbReference>
<proteinExistence type="predicted"/>
<dbReference type="NCBIfam" id="TIGR02913">
    <property type="entry name" value="HAF_rpt"/>
    <property type="match status" value="2"/>
</dbReference>
<keyword evidence="3" id="KW-1185">Reference proteome</keyword>
<feature type="chain" id="PRO_5046944033" evidence="1">
    <location>
        <begin position="27"/>
        <end position="562"/>
    </location>
</feature>
<dbReference type="RefSeq" id="WP_312673950.1">
    <property type="nucleotide sequence ID" value="NZ_JAVSJA010000001.1"/>
</dbReference>
<evidence type="ECO:0000256" key="1">
    <source>
        <dbReference type="SAM" id="SignalP"/>
    </source>
</evidence>
<name>A0ABU3HL42_9CHRO</name>
<comment type="caution">
    <text evidence="2">The sequence shown here is derived from an EMBL/GenBank/DDBJ whole genome shotgun (WGS) entry which is preliminary data.</text>
</comment>
<evidence type="ECO:0000313" key="2">
    <source>
        <dbReference type="EMBL" id="MDT3675268.1"/>
    </source>
</evidence>
<dbReference type="InterPro" id="IPR014262">
    <property type="entry name" value="HAF_rpt"/>
</dbReference>
<accession>A0ABU3HL42</accession>
<keyword evidence="1" id="KW-0732">Signal</keyword>
<dbReference type="Proteomes" id="UP001180650">
    <property type="component" value="Unassembled WGS sequence"/>
</dbReference>
<reference evidence="2" key="1">
    <citation type="submission" date="2023-08" db="EMBL/GenBank/DDBJ databases">
        <authorList>
            <person name="Park H.-K."/>
            <person name="Kim I.-S."/>
        </authorList>
    </citation>
    <scope>NUCLEOTIDE SEQUENCE</scope>
    <source>
        <strain evidence="2">NRERC-220</strain>
    </source>
</reference>